<protein>
    <submittedName>
        <fullName evidence="2">ORF16</fullName>
    </submittedName>
</protein>
<feature type="region of interest" description="Disordered" evidence="1">
    <location>
        <begin position="1"/>
        <end position="40"/>
    </location>
</feature>
<evidence type="ECO:0000256" key="1">
    <source>
        <dbReference type="SAM" id="MobiDB-lite"/>
    </source>
</evidence>
<feature type="compositionally biased region" description="Polar residues" evidence="1">
    <location>
        <begin position="1"/>
        <end position="10"/>
    </location>
</feature>
<name>A0A0F7KMZ3_9VIRU</name>
<proteinExistence type="predicted"/>
<sequence length="122" mass="13266">MRVPTLSSPLLFSANADDDNDDEVDNDDDGNADGIIGGDNNSFGVRVVDIGVVEFMVTRRWADVFKIIVDPRLIFLISGIRYCVRAAVEDDADKVVSIGGLKIIEDDGRFIGIVGAIIFNFS</sequence>
<reference evidence="2" key="1">
    <citation type="journal article" date="2015" name="PLoS Biol.">
        <title>The Discovery, Distribution, and Evolution of Viruses Associated with Drosophila melanogaster.</title>
        <authorList>
            <person name="Webster C.L."/>
            <person name="Waldron F.M."/>
            <person name="Robertson S."/>
            <person name="Crowson D."/>
            <person name="Ferrari G."/>
            <person name="Quintana J.F."/>
            <person name="Brouqui J.M."/>
            <person name="Bayne E.H."/>
            <person name="Longdon B."/>
            <person name="Buck A.H."/>
            <person name="Lazzaro B.P."/>
            <person name="Akorli J."/>
            <person name="Haddrill P.R."/>
            <person name="Obbard D.J."/>
        </authorList>
    </citation>
    <scope>NUCLEOTIDE SEQUENCE</scope>
</reference>
<dbReference type="EMBL" id="KP714108">
    <property type="protein sequence ID" value="AKH40409.1"/>
    <property type="molecule type" value="Genomic_DNA"/>
</dbReference>
<feature type="compositionally biased region" description="Acidic residues" evidence="1">
    <location>
        <begin position="16"/>
        <end position="31"/>
    </location>
</feature>
<accession>A0A0F7KMZ3</accession>
<organism evidence="2">
    <name type="scientific">Kallithea virus</name>
    <dbReference type="NCBI Taxonomy" id="1654582"/>
    <lineage>
        <taxon>Viruses</taxon>
        <taxon>Viruses incertae sedis</taxon>
        <taxon>Naldaviricetes</taxon>
        <taxon>Lefavirales</taxon>
        <taxon>Nudiviridae</taxon>
        <taxon>Alphanudivirus</taxon>
        <taxon>Alphanudivirus dromelanogasteris</taxon>
    </lineage>
</organism>
<evidence type="ECO:0000313" key="2">
    <source>
        <dbReference type="EMBL" id="AKH40409.1"/>
    </source>
</evidence>